<dbReference type="Proteomes" id="UP000828390">
    <property type="component" value="Unassembled WGS sequence"/>
</dbReference>
<accession>A0A9D4QLA4</accession>
<reference evidence="1" key="1">
    <citation type="journal article" date="2019" name="bioRxiv">
        <title>The Genome of the Zebra Mussel, Dreissena polymorpha: A Resource for Invasive Species Research.</title>
        <authorList>
            <person name="McCartney M.A."/>
            <person name="Auch B."/>
            <person name="Kono T."/>
            <person name="Mallez S."/>
            <person name="Zhang Y."/>
            <person name="Obille A."/>
            <person name="Becker A."/>
            <person name="Abrahante J.E."/>
            <person name="Garbe J."/>
            <person name="Badalamenti J.P."/>
            <person name="Herman A."/>
            <person name="Mangelson H."/>
            <person name="Liachko I."/>
            <person name="Sullivan S."/>
            <person name="Sone E.D."/>
            <person name="Koren S."/>
            <person name="Silverstein K.A.T."/>
            <person name="Beckman K.B."/>
            <person name="Gohl D.M."/>
        </authorList>
    </citation>
    <scope>NUCLEOTIDE SEQUENCE</scope>
    <source>
        <strain evidence="1">Duluth1</strain>
        <tissue evidence="1">Whole animal</tissue>
    </source>
</reference>
<proteinExistence type="predicted"/>
<organism evidence="1 2">
    <name type="scientific">Dreissena polymorpha</name>
    <name type="common">Zebra mussel</name>
    <name type="synonym">Mytilus polymorpha</name>
    <dbReference type="NCBI Taxonomy" id="45954"/>
    <lineage>
        <taxon>Eukaryota</taxon>
        <taxon>Metazoa</taxon>
        <taxon>Spiralia</taxon>
        <taxon>Lophotrochozoa</taxon>
        <taxon>Mollusca</taxon>
        <taxon>Bivalvia</taxon>
        <taxon>Autobranchia</taxon>
        <taxon>Heteroconchia</taxon>
        <taxon>Euheterodonta</taxon>
        <taxon>Imparidentia</taxon>
        <taxon>Neoheterodontei</taxon>
        <taxon>Myida</taxon>
        <taxon>Dreissenoidea</taxon>
        <taxon>Dreissenidae</taxon>
        <taxon>Dreissena</taxon>
    </lineage>
</organism>
<sequence>MGCTKSELQDLINILYKRIRDRRHHGEVEDHSEQHEPHQCGHHPERRVVGICHQLQVLGSNPVQGWHQYRLGRNCFGDRGDGQTEKVLDQQLIRLPTEYRLYKLLVGTTYCTAERPGRFTGRQNAGYWPSLMLSPENSSHLIHVAQRPRSSCCTWYQHLLAHKNVHCDRLKTKPRLVSTHKQTRLSVQDCAAEKGRRRSRQKKSLMDNVWTSLPINDRITAAHIRLDWRMISESSPSPPPPPYTHTNGKPVIEMMMMIRNTQPLSYYSIMYICGESHAKSIFVVYM</sequence>
<protein>
    <submittedName>
        <fullName evidence="1">Uncharacterized protein</fullName>
    </submittedName>
</protein>
<dbReference type="EMBL" id="JAIWYP010000004">
    <property type="protein sequence ID" value="KAH3834377.1"/>
    <property type="molecule type" value="Genomic_DNA"/>
</dbReference>
<dbReference type="AlphaFoldDB" id="A0A9D4QLA4"/>
<name>A0A9D4QLA4_DREPO</name>
<gene>
    <name evidence="1" type="ORF">DPMN_107700</name>
</gene>
<comment type="caution">
    <text evidence="1">The sequence shown here is derived from an EMBL/GenBank/DDBJ whole genome shotgun (WGS) entry which is preliminary data.</text>
</comment>
<evidence type="ECO:0000313" key="1">
    <source>
        <dbReference type="EMBL" id="KAH3834377.1"/>
    </source>
</evidence>
<keyword evidence="2" id="KW-1185">Reference proteome</keyword>
<reference evidence="1" key="2">
    <citation type="submission" date="2020-11" db="EMBL/GenBank/DDBJ databases">
        <authorList>
            <person name="McCartney M.A."/>
            <person name="Auch B."/>
            <person name="Kono T."/>
            <person name="Mallez S."/>
            <person name="Becker A."/>
            <person name="Gohl D.M."/>
            <person name="Silverstein K.A.T."/>
            <person name="Koren S."/>
            <person name="Bechman K.B."/>
            <person name="Herman A."/>
            <person name="Abrahante J.E."/>
            <person name="Garbe J."/>
        </authorList>
    </citation>
    <scope>NUCLEOTIDE SEQUENCE</scope>
    <source>
        <strain evidence="1">Duluth1</strain>
        <tissue evidence="1">Whole animal</tissue>
    </source>
</reference>
<evidence type="ECO:0000313" key="2">
    <source>
        <dbReference type="Proteomes" id="UP000828390"/>
    </source>
</evidence>